<reference evidence="2" key="1">
    <citation type="submission" date="2020-04" db="EMBL/GenBank/DDBJ databases">
        <authorList>
            <person name="Chiriac C."/>
            <person name="Salcher M."/>
            <person name="Ghai R."/>
            <person name="Kavagutti S V."/>
        </authorList>
    </citation>
    <scope>NUCLEOTIDE SEQUENCE</scope>
</reference>
<feature type="transmembrane region" description="Helical" evidence="1">
    <location>
        <begin position="43"/>
        <end position="68"/>
    </location>
</feature>
<gene>
    <name evidence="2" type="ORF">UFOVP275_47</name>
</gene>
<evidence type="ECO:0000256" key="1">
    <source>
        <dbReference type="SAM" id="Phobius"/>
    </source>
</evidence>
<sequence length="83" mass="9396">MDSYTPPEMQQESWMNRAAGIKQRKEVDRPIITFEDVFGYIQLFLASVGIVAIALFAGLYASGFFHWLSTKMPDSKVLAFLFG</sequence>
<evidence type="ECO:0000313" key="2">
    <source>
        <dbReference type="EMBL" id="CAB4134998.1"/>
    </source>
</evidence>
<dbReference type="EMBL" id="LR796290">
    <property type="protein sequence ID" value="CAB4134998.1"/>
    <property type="molecule type" value="Genomic_DNA"/>
</dbReference>
<proteinExistence type="predicted"/>
<accession>A0A6J5LK86</accession>
<name>A0A6J5LK86_9CAUD</name>
<keyword evidence="1" id="KW-0472">Membrane</keyword>
<protein>
    <submittedName>
        <fullName evidence="2">Uncharacterized protein</fullName>
    </submittedName>
</protein>
<keyword evidence="1" id="KW-1133">Transmembrane helix</keyword>
<keyword evidence="1" id="KW-0812">Transmembrane</keyword>
<organism evidence="2">
    <name type="scientific">uncultured Caudovirales phage</name>
    <dbReference type="NCBI Taxonomy" id="2100421"/>
    <lineage>
        <taxon>Viruses</taxon>
        <taxon>Duplodnaviria</taxon>
        <taxon>Heunggongvirae</taxon>
        <taxon>Uroviricota</taxon>
        <taxon>Caudoviricetes</taxon>
        <taxon>Peduoviridae</taxon>
        <taxon>Maltschvirus</taxon>
        <taxon>Maltschvirus maltsch</taxon>
    </lineage>
</organism>